<dbReference type="SUPFAM" id="SSF52242">
    <property type="entry name" value="Cobalamin (vitamin B12)-binding domain"/>
    <property type="match status" value="1"/>
</dbReference>
<feature type="domain" description="Hcy-binding" evidence="20">
    <location>
        <begin position="12"/>
        <end position="298"/>
    </location>
</feature>
<dbReference type="Gene3D" id="3.20.20.20">
    <property type="entry name" value="Dihydropteroate synthase-like"/>
    <property type="match status" value="1"/>
</dbReference>
<comment type="catalytic activity">
    <reaction evidence="1">
        <text>(6S)-5-methyl-5,6,7,8-tetrahydrofolate + L-homocysteine = (6S)-5,6,7,8-tetrahydrofolate + L-methionine</text>
        <dbReference type="Rhea" id="RHEA:11172"/>
        <dbReference type="ChEBI" id="CHEBI:18608"/>
        <dbReference type="ChEBI" id="CHEBI:57453"/>
        <dbReference type="ChEBI" id="CHEBI:57844"/>
        <dbReference type="ChEBI" id="CHEBI:58199"/>
        <dbReference type="EC" id="2.1.1.13"/>
    </reaction>
</comment>
<dbReference type="GO" id="GO:0050667">
    <property type="term" value="P:homocysteine metabolic process"/>
    <property type="evidence" value="ECO:0007669"/>
    <property type="project" value="TreeGrafter"/>
</dbReference>
<dbReference type="CDD" id="cd02070">
    <property type="entry name" value="corrinoid_protein_B12-BD"/>
    <property type="match status" value="1"/>
</dbReference>
<gene>
    <name evidence="24" type="ORF">SAMN05421834_10771</name>
</gene>
<keyword evidence="10" id="KW-0846">Cobalamin</keyword>
<dbReference type="Pfam" id="PF02310">
    <property type="entry name" value="B12-binding"/>
    <property type="match status" value="1"/>
</dbReference>
<evidence type="ECO:0000256" key="3">
    <source>
        <dbReference type="ARBA" id="ARBA00001956"/>
    </source>
</evidence>
<dbReference type="InterPro" id="IPR036724">
    <property type="entry name" value="Cobalamin-bd_sf"/>
</dbReference>
<dbReference type="EMBL" id="FTNC01000007">
    <property type="protein sequence ID" value="SIQ71135.1"/>
    <property type="molecule type" value="Genomic_DNA"/>
</dbReference>
<evidence type="ECO:0000256" key="10">
    <source>
        <dbReference type="ARBA" id="ARBA00022628"/>
    </source>
</evidence>
<evidence type="ECO:0000256" key="4">
    <source>
        <dbReference type="ARBA" id="ARBA00005178"/>
    </source>
</evidence>
<protein>
    <recommendedName>
        <fullName evidence="7">Methionine synthase</fullName>
        <ecNumber evidence="6">2.1.1.13</ecNumber>
    </recommendedName>
    <alternativeName>
        <fullName evidence="18">5-methyltetrahydrofolate--homocysteine methyltransferase</fullName>
    </alternativeName>
</protein>
<evidence type="ECO:0000256" key="12">
    <source>
        <dbReference type="ARBA" id="ARBA00022691"/>
    </source>
</evidence>
<sequence length="808" mass="88000">MKIVSLEERGFTVELKAKLGKEIILFDGAMGTVLQQRGLKAGDVPEKLNIENSKEIIDIHKSYLKAGAEIITTNTFGANALKMQEIKYSVEEIITAGVENARQAVIELGVDAAVALDMGPLGELLEPMGSLTFDEAYDLYQQQVLVGVEYGADLIHIETISDLYEARAAVLAAKENSNLPVFCTLTFEEDGRTFTGGSIRSMISVLEGLGVDGIGLNCSLGPEKLEPLVEEVLEYSEKPVILQANAGLPIVEDGETVFKISPEDYFKPLARLYEKGLAVVGGCCGTNEEFISLIADNLKNKKVKERNVINESLVCSPSQYVNLAGVNVVGERINPTGKAAFKQALRNDDLDYILKVAVEEVDAGADILDVNLGLPEIEEKEMMVKIIKELQGILDTPLQIDSSDPEVIEEALKYYNGIAIVNSVNGEIEVLENTFPAVKKYGAAVIGLTMDDDGIPDTAAGRFEIAKRIVKKAAEYGISRDKIIIDCLTLTASAQQEGVKETLKALKMVKNELGVKTTLGVSNVSFGLPARPVLNRTFLSMALYQGLNLPIIDPNDEEMMAAVKAAAVLNNIDQGATEYIKYMAEVETNSAKTENSQEKNKSHDLKTVIVKGLKSEAANLTEEILKEKEALEVVNSYLIPALDIVGNRYEKGEIFLPQLVQSAETVKEAFAILKQDMASKGGRDISKGTIVMATVKGDVHDIGKNIVKTVLENYGYQIIDLGRNVNIKEVVQAVKENQIKLLGLSALMTTTVKNMEKTINAVREISPTTKIMVGGAVLTADYAKMIEADYYARDAREAVEIARKIFTD</sequence>
<dbReference type="UniPathway" id="UPA00051">
    <property type="reaction ID" value="UER00081"/>
</dbReference>
<evidence type="ECO:0000256" key="19">
    <source>
        <dbReference type="PROSITE-ProRule" id="PRU00333"/>
    </source>
</evidence>
<comment type="cofactor">
    <cofactor evidence="2 19">
        <name>Zn(2+)</name>
        <dbReference type="ChEBI" id="CHEBI:29105"/>
    </cofactor>
</comment>
<evidence type="ECO:0000256" key="17">
    <source>
        <dbReference type="ARBA" id="ARBA00025552"/>
    </source>
</evidence>
<feature type="binding site" evidence="19">
    <location>
        <position position="218"/>
    </location>
    <ligand>
        <name>Zn(2+)</name>
        <dbReference type="ChEBI" id="CHEBI:29105"/>
    </ligand>
</feature>
<evidence type="ECO:0000259" key="22">
    <source>
        <dbReference type="PROSITE" id="PS51332"/>
    </source>
</evidence>
<dbReference type="InterPro" id="IPR036594">
    <property type="entry name" value="Meth_synthase_dom"/>
</dbReference>
<keyword evidence="25" id="KW-1185">Reference proteome</keyword>
<dbReference type="GO" id="GO:0046872">
    <property type="term" value="F:metal ion binding"/>
    <property type="evidence" value="ECO:0007669"/>
    <property type="project" value="UniProtKB-KW"/>
</dbReference>
<dbReference type="NCBIfam" id="NF005719">
    <property type="entry name" value="PRK07535.1"/>
    <property type="match status" value="1"/>
</dbReference>
<keyword evidence="15" id="KW-0486">Methionine biosynthesis</keyword>
<keyword evidence="16" id="KW-0170">Cobalt</keyword>
<evidence type="ECO:0000259" key="23">
    <source>
        <dbReference type="PROSITE" id="PS51337"/>
    </source>
</evidence>
<evidence type="ECO:0000256" key="2">
    <source>
        <dbReference type="ARBA" id="ARBA00001947"/>
    </source>
</evidence>
<dbReference type="PROSITE" id="PS51332">
    <property type="entry name" value="B12_BINDING"/>
    <property type="match status" value="1"/>
</dbReference>
<dbReference type="SUPFAM" id="SSF51717">
    <property type="entry name" value="Dihydropteroate synthetase-like"/>
    <property type="match status" value="1"/>
</dbReference>
<evidence type="ECO:0000256" key="8">
    <source>
        <dbReference type="ARBA" id="ARBA00022603"/>
    </source>
</evidence>
<dbReference type="PIRSF" id="PIRSF037472">
    <property type="entry name" value="DHPS_mtfrase"/>
    <property type="match status" value="1"/>
</dbReference>
<keyword evidence="12" id="KW-0949">S-adenosyl-L-methionine</keyword>
<comment type="similarity">
    <text evidence="5">Belongs to the vitamin-B12 dependent methionine synthase family.</text>
</comment>
<dbReference type="EC" id="2.1.1.13" evidence="6"/>
<evidence type="ECO:0000256" key="5">
    <source>
        <dbReference type="ARBA" id="ARBA00010398"/>
    </source>
</evidence>
<proteinExistence type="inferred from homology"/>
<dbReference type="Gene3D" id="3.20.20.330">
    <property type="entry name" value="Homocysteine-binding-like domain"/>
    <property type="match status" value="1"/>
</dbReference>
<dbReference type="InterPro" id="IPR003759">
    <property type="entry name" value="Cbl-bd_cap"/>
</dbReference>
<dbReference type="AlphaFoldDB" id="A0A1N6UZN2"/>
<evidence type="ECO:0000256" key="16">
    <source>
        <dbReference type="ARBA" id="ARBA00023285"/>
    </source>
</evidence>
<dbReference type="PROSITE" id="PS51337">
    <property type="entry name" value="B12_BINDING_NTER"/>
    <property type="match status" value="1"/>
</dbReference>
<feature type="binding site" evidence="19">
    <location>
        <position position="284"/>
    </location>
    <ligand>
        <name>Zn(2+)</name>
        <dbReference type="ChEBI" id="CHEBI:29105"/>
    </ligand>
</feature>
<dbReference type="InterPro" id="IPR036589">
    <property type="entry name" value="HCY_dom_sf"/>
</dbReference>
<dbReference type="SUPFAM" id="SSF47644">
    <property type="entry name" value="Methionine synthase domain"/>
    <property type="match status" value="1"/>
</dbReference>
<dbReference type="GO" id="GO:0032259">
    <property type="term" value="P:methylation"/>
    <property type="evidence" value="ECO:0007669"/>
    <property type="project" value="UniProtKB-KW"/>
</dbReference>
<dbReference type="Proteomes" id="UP000185669">
    <property type="component" value="Unassembled WGS sequence"/>
</dbReference>
<dbReference type="SMART" id="SM01018">
    <property type="entry name" value="B12-binding_2"/>
    <property type="match status" value="1"/>
</dbReference>
<organism evidence="24 25">
    <name type="scientific">Halanaerobium kushneri</name>
    <dbReference type="NCBI Taxonomy" id="56779"/>
    <lineage>
        <taxon>Bacteria</taxon>
        <taxon>Bacillati</taxon>
        <taxon>Bacillota</taxon>
        <taxon>Clostridia</taxon>
        <taxon>Halanaerobiales</taxon>
        <taxon>Halanaerobiaceae</taxon>
        <taxon>Halanaerobium</taxon>
    </lineage>
</organism>
<name>A0A1N6UZN2_9FIRM</name>
<comment type="pathway">
    <text evidence="4">Amino-acid biosynthesis; L-methionine biosynthesis via de novo pathway; L-methionine from L-homocysteine (MetH route): step 1/1.</text>
</comment>
<dbReference type="InterPro" id="IPR006158">
    <property type="entry name" value="Cobalamin-bd"/>
</dbReference>
<evidence type="ECO:0000259" key="20">
    <source>
        <dbReference type="PROSITE" id="PS50970"/>
    </source>
</evidence>
<dbReference type="InterPro" id="IPR011005">
    <property type="entry name" value="Dihydropteroate_synth-like_sf"/>
</dbReference>
<dbReference type="PROSITE" id="PS50972">
    <property type="entry name" value="PTERIN_BINDING"/>
    <property type="match status" value="1"/>
</dbReference>
<dbReference type="InterPro" id="IPR050554">
    <property type="entry name" value="Met_Synthase/Corrinoid"/>
</dbReference>
<keyword evidence="11 19" id="KW-0808">Transferase</keyword>
<evidence type="ECO:0000256" key="11">
    <source>
        <dbReference type="ARBA" id="ARBA00022679"/>
    </source>
</evidence>
<dbReference type="Gene3D" id="3.40.50.280">
    <property type="entry name" value="Cobalamin-binding domain"/>
    <property type="match status" value="1"/>
</dbReference>
<feature type="binding site" evidence="19">
    <location>
        <position position="283"/>
    </location>
    <ligand>
        <name>Zn(2+)</name>
        <dbReference type="ChEBI" id="CHEBI:29105"/>
    </ligand>
</feature>
<keyword evidence="9" id="KW-0028">Amino-acid biosynthesis</keyword>
<dbReference type="Pfam" id="PF02607">
    <property type="entry name" value="B12-binding_2"/>
    <property type="match status" value="1"/>
</dbReference>
<dbReference type="GO" id="GO:0046653">
    <property type="term" value="P:tetrahydrofolate metabolic process"/>
    <property type="evidence" value="ECO:0007669"/>
    <property type="project" value="TreeGrafter"/>
</dbReference>
<dbReference type="InterPro" id="IPR003726">
    <property type="entry name" value="HCY_dom"/>
</dbReference>
<dbReference type="PANTHER" id="PTHR45833:SF1">
    <property type="entry name" value="METHIONINE SYNTHASE"/>
    <property type="match status" value="1"/>
</dbReference>
<dbReference type="STRING" id="56779.SAMN05421834_10771"/>
<dbReference type="GO" id="GO:0005829">
    <property type="term" value="C:cytosol"/>
    <property type="evidence" value="ECO:0007669"/>
    <property type="project" value="TreeGrafter"/>
</dbReference>
<dbReference type="SUPFAM" id="SSF82282">
    <property type="entry name" value="Homocysteine S-methyltransferase"/>
    <property type="match status" value="1"/>
</dbReference>
<evidence type="ECO:0000256" key="9">
    <source>
        <dbReference type="ARBA" id="ARBA00022605"/>
    </source>
</evidence>
<feature type="domain" description="Pterin-binding" evidence="21">
    <location>
        <begin position="326"/>
        <end position="614"/>
    </location>
</feature>
<evidence type="ECO:0000256" key="7">
    <source>
        <dbReference type="ARBA" id="ARBA00013998"/>
    </source>
</evidence>
<accession>A0A1N6UZN2</accession>
<evidence type="ECO:0000256" key="6">
    <source>
        <dbReference type="ARBA" id="ARBA00012032"/>
    </source>
</evidence>
<evidence type="ECO:0000256" key="18">
    <source>
        <dbReference type="ARBA" id="ARBA00031040"/>
    </source>
</evidence>
<evidence type="ECO:0000256" key="14">
    <source>
        <dbReference type="ARBA" id="ARBA00022833"/>
    </source>
</evidence>
<dbReference type="GO" id="GO:0031419">
    <property type="term" value="F:cobalamin binding"/>
    <property type="evidence" value="ECO:0007669"/>
    <property type="project" value="UniProtKB-KW"/>
</dbReference>
<reference evidence="25" key="1">
    <citation type="submission" date="2017-01" db="EMBL/GenBank/DDBJ databases">
        <authorList>
            <person name="Varghese N."/>
            <person name="Submissions S."/>
        </authorList>
    </citation>
    <scope>NUCLEOTIDE SEQUENCE [LARGE SCALE GENOMIC DNA]</scope>
    <source>
        <strain evidence="25">ATCC 700103</strain>
    </source>
</reference>
<evidence type="ECO:0000313" key="24">
    <source>
        <dbReference type="EMBL" id="SIQ71135.1"/>
    </source>
</evidence>
<dbReference type="PROSITE" id="PS50970">
    <property type="entry name" value="HCY"/>
    <property type="match status" value="1"/>
</dbReference>
<evidence type="ECO:0000256" key="13">
    <source>
        <dbReference type="ARBA" id="ARBA00022723"/>
    </source>
</evidence>
<comment type="cofactor">
    <cofactor evidence="3">
        <name>methylcob(III)alamin</name>
        <dbReference type="ChEBI" id="CHEBI:28115"/>
    </cofactor>
</comment>
<evidence type="ECO:0000259" key="21">
    <source>
        <dbReference type="PROSITE" id="PS50972"/>
    </source>
</evidence>
<dbReference type="InterPro" id="IPR000489">
    <property type="entry name" value="Pterin-binding_dom"/>
</dbReference>
<evidence type="ECO:0000313" key="25">
    <source>
        <dbReference type="Proteomes" id="UP000185669"/>
    </source>
</evidence>
<evidence type="ECO:0000256" key="15">
    <source>
        <dbReference type="ARBA" id="ARBA00023167"/>
    </source>
</evidence>
<feature type="domain" description="B12-binding" evidence="22">
    <location>
        <begin position="687"/>
        <end position="808"/>
    </location>
</feature>
<dbReference type="Gene3D" id="1.10.1240.10">
    <property type="entry name" value="Methionine synthase domain"/>
    <property type="match status" value="1"/>
</dbReference>
<comment type="function">
    <text evidence="17">Catalyzes the transfer of a methyl group from methyl-cobalamin to homocysteine, yielding enzyme-bound cob(I)alamin and methionine. Subsequently, remethylates the cofactor using methyltetrahydrofolate.</text>
</comment>
<dbReference type="Pfam" id="PF00809">
    <property type="entry name" value="Pterin_bind"/>
    <property type="match status" value="1"/>
</dbReference>
<dbReference type="Pfam" id="PF02574">
    <property type="entry name" value="S-methyl_trans"/>
    <property type="match status" value="1"/>
</dbReference>
<keyword evidence="14 19" id="KW-0862">Zinc</keyword>
<keyword evidence="8 19" id="KW-0489">Methyltransferase</keyword>
<dbReference type="PANTHER" id="PTHR45833">
    <property type="entry name" value="METHIONINE SYNTHASE"/>
    <property type="match status" value="1"/>
</dbReference>
<feature type="domain" description="B12-binding N-terminal" evidence="23">
    <location>
        <begin position="592"/>
        <end position="685"/>
    </location>
</feature>
<keyword evidence="13 19" id="KW-0479">Metal-binding</keyword>
<dbReference type="InterPro" id="IPR017215">
    <property type="entry name" value="MetH_bac"/>
</dbReference>
<evidence type="ECO:0000256" key="1">
    <source>
        <dbReference type="ARBA" id="ARBA00001700"/>
    </source>
</evidence>
<dbReference type="GO" id="GO:0008705">
    <property type="term" value="F:methionine synthase activity"/>
    <property type="evidence" value="ECO:0007669"/>
    <property type="project" value="UniProtKB-EC"/>
</dbReference>